<name>A0A5J9T4H3_9POAL</name>
<protein>
    <submittedName>
        <fullName evidence="1">Uncharacterized protein</fullName>
    </submittedName>
</protein>
<dbReference type="AlphaFoldDB" id="A0A5J9T4H3"/>
<dbReference type="Gramene" id="TVU06329">
    <property type="protein sequence ID" value="TVU06329"/>
    <property type="gene ID" value="EJB05_49538"/>
</dbReference>
<evidence type="ECO:0000313" key="2">
    <source>
        <dbReference type="Proteomes" id="UP000324897"/>
    </source>
</evidence>
<evidence type="ECO:0000313" key="1">
    <source>
        <dbReference type="EMBL" id="TVU06329.1"/>
    </source>
</evidence>
<feature type="non-terminal residue" evidence="1">
    <location>
        <position position="1"/>
    </location>
</feature>
<dbReference type="Proteomes" id="UP000324897">
    <property type="component" value="Unassembled WGS sequence"/>
</dbReference>
<dbReference type="EMBL" id="RWGY01000051">
    <property type="protein sequence ID" value="TVU06329.1"/>
    <property type="molecule type" value="Genomic_DNA"/>
</dbReference>
<reference evidence="1 2" key="1">
    <citation type="journal article" date="2019" name="Sci. Rep.">
        <title>A high-quality genome of Eragrostis curvula grass provides insights into Poaceae evolution and supports new strategies to enhance forage quality.</title>
        <authorList>
            <person name="Carballo J."/>
            <person name="Santos B.A.C.M."/>
            <person name="Zappacosta D."/>
            <person name="Garbus I."/>
            <person name="Selva J.P."/>
            <person name="Gallo C.A."/>
            <person name="Diaz A."/>
            <person name="Albertini E."/>
            <person name="Caccamo M."/>
            <person name="Echenique V."/>
        </authorList>
    </citation>
    <scope>NUCLEOTIDE SEQUENCE [LARGE SCALE GENOMIC DNA]</scope>
    <source>
        <strain evidence="2">cv. Victoria</strain>
        <tissue evidence="1">Leaf</tissue>
    </source>
</reference>
<organism evidence="1 2">
    <name type="scientific">Eragrostis curvula</name>
    <name type="common">weeping love grass</name>
    <dbReference type="NCBI Taxonomy" id="38414"/>
    <lineage>
        <taxon>Eukaryota</taxon>
        <taxon>Viridiplantae</taxon>
        <taxon>Streptophyta</taxon>
        <taxon>Embryophyta</taxon>
        <taxon>Tracheophyta</taxon>
        <taxon>Spermatophyta</taxon>
        <taxon>Magnoliopsida</taxon>
        <taxon>Liliopsida</taxon>
        <taxon>Poales</taxon>
        <taxon>Poaceae</taxon>
        <taxon>PACMAD clade</taxon>
        <taxon>Chloridoideae</taxon>
        <taxon>Eragrostideae</taxon>
        <taxon>Eragrostidinae</taxon>
        <taxon>Eragrostis</taxon>
    </lineage>
</organism>
<sequence>GSSYPRLILIQPATIAVYSRCFANRQLPYVYTRTIDPTGSCHIYTQHDRARSAFPNHLSVPAPPPERKQETLVLHWFALFASLGTLGEDRTNQVSSWLNFAPLLPLNDPRRGSSLLVI</sequence>
<gene>
    <name evidence="1" type="ORF">EJB05_49538</name>
</gene>
<proteinExistence type="predicted"/>
<comment type="caution">
    <text evidence="1">The sequence shown here is derived from an EMBL/GenBank/DDBJ whole genome shotgun (WGS) entry which is preliminary data.</text>
</comment>
<keyword evidence="2" id="KW-1185">Reference proteome</keyword>
<accession>A0A5J9T4H3</accession>